<dbReference type="PANTHER" id="PTHR42771">
    <property type="entry name" value="IRON(3+)-HYDROXAMATE IMPORT ATP-BINDING PROTEIN FHUC"/>
    <property type="match status" value="1"/>
</dbReference>
<comment type="subcellular location">
    <subcellularLocation>
        <location evidence="1">Cell membrane</location>
        <topology evidence="1">Peripheral membrane protein</topology>
    </subcellularLocation>
</comment>
<keyword evidence="9" id="KW-0406">Ion transport</keyword>
<dbReference type="Pfam" id="PF00005">
    <property type="entry name" value="ABC_tran"/>
    <property type="match status" value="1"/>
</dbReference>
<dbReference type="Gene3D" id="3.40.50.300">
    <property type="entry name" value="P-loop containing nucleotide triphosphate hydrolases"/>
    <property type="match status" value="1"/>
</dbReference>
<keyword evidence="7 12" id="KW-0067">ATP-binding</keyword>
<sequence length="255" mass="27396">MLETRDLTLGYDRRPVLERLSLQIPEGRVTAILGPNGCGKSTLLKALARLSAPQAGAVLLAGEPLGQYDSRALARRLAILPQSPVAPEGITVRDLVRRGRIPWRGLLGPWRDSDEAACREALAAVALEDLATRPLAALSGGQRQRAWIALVLAQTPRHLLLDEPTTFLDLVHQIEVLRLLQRLNRDRGLTVVSVLHDLSLAARFSDHLILLGPDGLVAEGAPSAVLTPDTLHAAFGLSALVHPDPVSGTPMVIPC</sequence>
<dbReference type="PROSITE" id="PS00211">
    <property type="entry name" value="ABC_TRANSPORTER_1"/>
    <property type="match status" value="1"/>
</dbReference>
<evidence type="ECO:0000256" key="9">
    <source>
        <dbReference type="ARBA" id="ARBA00023065"/>
    </source>
</evidence>
<evidence type="ECO:0000259" key="11">
    <source>
        <dbReference type="PROSITE" id="PS50893"/>
    </source>
</evidence>
<evidence type="ECO:0000256" key="6">
    <source>
        <dbReference type="ARBA" id="ARBA00022741"/>
    </source>
</evidence>
<keyword evidence="13" id="KW-1185">Reference proteome</keyword>
<evidence type="ECO:0000313" key="13">
    <source>
        <dbReference type="Proteomes" id="UP000477911"/>
    </source>
</evidence>
<dbReference type="Proteomes" id="UP000477911">
    <property type="component" value="Unassembled WGS sequence"/>
</dbReference>
<dbReference type="InterPro" id="IPR027417">
    <property type="entry name" value="P-loop_NTPase"/>
</dbReference>
<proteinExistence type="inferred from homology"/>
<dbReference type="CDD" id="cd03214">
    <property type="entry name" value="ABC_Iron-Siderophores_B12_Hemin"/>
    <property type="match status" value="1"/>
</dbReference>
<dbReference type="PROSITE" id="PS50893">
    <property type="entry name" value="ABC_TRANSPORTER_2"/>
    <property type="match status" value="1"/>
</dbReference>
<reference evidence="12 13" key="1">
    <citation type="submission" date="2019-12" db="EMBL/GenBank/DDBJ databases">
        <authorList>
            <person name="Li M."/>
        </authorList>
    </citation>
    <scope>NUCLEOTIDE SEQUENCE [LARGE SCALE GENOMIC DNA]</scope>
    <source>
        <strain evidence="12 13">GBMRC 2024</strain>
    </source>
</reference>
<evidence type="ECO:0000256" key="3">
    <source>
        <dbReference type="ARBA" id="ARBA00022448"/>
    </source>
</evidence>
<dbReference type="AlphaFoldDB" id="A0A6L7GAP1"/>
<evidence type="ECO:0000256" key="7">
    <source>
        <dbReference type="ARBA" id="ARBA00022840"/>
    </source>
</evidence>
<dbReference type="GO" id="GO:0016887">
    <property type="term" value="F:ATP hydrolysis activity"/>
    <property type="evidence" value="ECO:0007669"/>
    <property type="project" value="InterPro"/>
</dbReference>
<evidence type="ECO:0000256" key="8">
    <source>
        <dbReference type="ARBA" id="ARBA00023004"/>
    </source>
</evidence>
<dbReference type="SUPFAM" id="SSF52540">
    <property type="entry name" value="P-loop containing nucleoside triphosphate hydrolases"/>
    <property type="match status" value="1"/>
</dbReference>
<evidence type="ECO:0000313" key="12">
    <source>
        <dbReference type="EMBL" id="MXN20598.1"/>
    </source>
</evidence>
<dbReference type="GO" id="GO:0006826">
    <property type="term" value="P:iron ion transport"/>
    <property type="evidence" value="ECO:0007669"/>
    <property type="project" value="UniProtKB-KW"/>
</dbReference>
<name>A0A6L7GAP1_9RHOB</name>
<organism evidence="12 13">
    <name type="scientific">Pseudooceanicola albus</name>
    <dbReference type="NCBI Taxonomy" id="2692189"/>
    <lineage>
        <taxon>Bacteria</taxon>
        <taxon>Pseudomonadati</taxon>
        <taxon>Pseudomonadota</taxon>
        <taxon>Alphaproteobacteria</taxon>
        <taxon>Rhodobacterales</taxon>
        <taxon>Paracoccaceae</taxon>
        <taxon>Pseudooceanicola</taxon>
    </lineage>
</organism>
<dbReference type="GO" id="GO:0005524">
    <property type="term" value="F:ATP binding"/>
    <property type="evidence" value="ECO:0007669"/>
    <property type="project" value="UniProtKB-KW"/>
</dbReference>
<gene>
    <name evidence="12" type="ORF">GR170_22435</name>
</gene>
<keyword evidence="3" id="KW-0813">Transport</keyword>
<evidence type="ECO:0000256" key="5">
    <source>
        <dbReference type="ARBA" id="ARBA00022496"/>
    </source>
</evidence>
<accession>A0A6L7GAP1</accession>
<dbReference type="PANTHER" id="PTHR42771:SF2">
    <property type="entry name" value="IRON(3+)-HYDROXAMATE IMPORT ATP-BINDING PROTEIN FHUC"/>
    <property type="match status" value="1"/>
</dbReference>
<keyword evidence="5" id="KW-0410">Iron transport</keyword>
<dbReference type="FunFam" id="3.40.50.300:FF:000134">
    <property type="entry name" value="Iron-enterobactin ABC transporter ATP-binding protein"/>
    <property type="match status" value="1"/>
</dbReference>
<evidence type="ECO:0000256" key="2">
    <source>
        <dbReference type="ARBA" id="ARBA00005417"/>
    </source>
</evidence>
<keyword evidence="10" id="KW-0472">Membrane</keyword>
<dbReference type="RefSeq" id="WP_160896719.1">
    <property type="nucleotide sequence ID" value="NZ_WUMU01000031.1"/>
</dbReference>
<keyword evidence="6" id="KW-0547">Nucleotide-binding</keyword>
<dbReference type="InterPro" id="IPR003439">
    <property type="entry name" value="ABC_transporter-like_ATP-bd"/>
</dbReference>
<dbReference type="EMBL" id="WUMU01000031">
    <property type="protein sequence ID" value="MXN20598.1"/>
    <property type="molecule type" value="Genomic_DNA"/>
</dbReference>
<evidence type="ECO:0000256" key="4">
    <source>
        <dbReference type="ARBA" id="ARBA00022475"/>
    </source>
</evidence>
<dbReference type="InterPro" id="IPR017871">
    <property type="entry name" value="ABC_transporter-like_CS"/>
</dbReference>
<comment type="caution">
    <text evidence="12">The sequence shown here is derived from an EMBL/GenBank/DDBJ whole genome shotgun (WGS) entry which is preliminary data.</text>
</comment>
<protein>
    <submittedName>
        <fullName evidence="12">ATP-binding cassette domain-containing protein</fullName>
    </submittedName>
</protein>
<evidence type="ECO:0000256" key="1">
    <source>
        <dbReference type="ARBA" id="ARBA00004202"/>
    </source>
</evidence>
<dbReference type="InterPro" id="IPR003593">
    <property type="entry name" value="AAA+_ATPase"/>
</dbReference>
<feature type="domain" description="ABC transporter" evidence="11">
    <location>
        <begin position="2"/>
        <end position="238"/>
    </location>
</feature>
<dbReference type="GO" id="GO:0005886">
    <property type="term" value="C:plasma membrane"/>
    <property type="evidence" value="ECO:0007669"/>
    <property type="project" value="UniProtKB-SubCell"/>
</dbReference>
<keyword evidence="4" id="KW-1003">Cell membrane</keyword>
<keyword evidence="8" id="KW-0408">Iron</keyword>
<comment type="similarity">
    <text evidence="2">Belongs to the ABC transporter superfamily.</text>
</comment>
<dbReference type="SMART" id="SM00382">
    <property type="entry name" value="AAA"/>
    <property type="match status" value="1"/>
</dbReference>
<evidence type="ECO:0000256" key="10">
    <source>
        <dbReference type="ARBA" id="ARBA00023136"/>
    </source>
</evidence>
<dbReference type="InterPro" id="IPR051535">
    <property type="entry name" value="Siderophore_ABC-ATPase"/>
</dbReference>